<feature type="transmembrane region" description="Helical" evidence="1">
    <location>
        <begin position="104"/>
        <end position="123"/>
    </location>
</feature>
<keyword evidence="1" id="KW-1133">Transmembrane helix</keyword>
<comment type="caution">
    <text evidence="3">The sequence shown here is derived from an EMBL/GenBank/DDBJ whole genome shotgun (WGS) entry which is preliminary data.</text>
</comment>
<dbReference type="PANTHER" id="PTHR34220">
    <property type="entry name" value="SENSOR HISTIDINE KINASE YPDA"/>
    <property type="match status" value="1"/>
</dbReference>
<dbReference type="PROSITE" id="PS50109">
    <property type="entry name" value="HIS_KIN"/>
    <property type="match status" value="1"/>
</dbReference>
<evidence type="ECO:0000313" key="3">
    <source>
        <dbReference type="EMBL" id="MCA1854516.1"/>
    </source>
</evidence>
<keyword evidence="1" id="KW-0812">Transmembrane</keyword>
<dbReference type="InterPro" id="IPR005467">
    <property type="entry name" value="His_kinase_dom"/>
</dbReference>
<feature type="transmembrane region" description="Helical" evidence="1">
    <location>
        <begin position="68"/>
        <end position="92"/>
    </location>
</feature>
<dbReference type="Gene3D" id="3.30.565.10">
    <property type="entry name" value="Histidine kinase-like ATPase, C-terminal domain"/>
    <property type="match status" value="1"/>
</dbReference>
<evidence type="ECO:0000259" key="2">
    <source>
        <dbReference type="PROSITE" id="PS50109"/>
    </source>
</evidence>
<reference evidence="3 4" key="1">
    <citation type="submission" date="2021-07" db="EMBL/GenBank/DDBJ databases">
        <title>Characterization of Violacein-producing bacteria and related species.</title>
        <authorList>
            <person name="Wilson H.S."/>
            <person name="De Leon M.E."/>
        </authorList>
    </citation>
    <scope>NUCLEOTIDE SEQUENCE [LARGE SCALE GENOMIC DNA]</scope>
    <source>
        <strain evidence="3 4">HSC-2F05</strain>
    </source>
</reference>
<dbReference type="Proteomes" id="UP001198602">
    <property type="component" value="Unassembled WGS sequence"/>
</dbReference>
<dbReference type="PANTHER" id="PTHR34220:SF9">
    <property type="entry name" value="SIGNAL TRANSDUCTION HISTIDINE KINASE INTERNAL REGION DOMAIN-CONTAINING PROTEIN"/>
    <property type="match status" value="1"/>
</dbReference>
<protein>
    <submittedName>
        <fullName evidence="3">Histidine kinase</fullName>
    </submittedName>
</protein>
<dbReference type="EMBL" id="JAHYBX010000001">
    <property type="protein sequence ID" value="MCA1854516.1"/>
    <property type="molecule type" value="Genomic_DNA"/>
</dbReference>
<evidence type="ECO:0000313" key="4">
    <source>
        <dbReference type="Proteomes" id="UP001198602"/>
    </source>
</evidence>
<proteinExistence type="predicted"/>
<dbReference type="InterPro" id="IPR010559">
    <property type="entry name" value="Sig_transdc_His_kin_internal"/>
</dbReference>
<dbReference type="InterPro" id="IPR036890">
    <property type="entry name" value="HATPase_C_sf"/>
</dbReference>
<keyword evidence="3" id="KW-0418">Kinase</keyword>
<accession>A0ABS7Y4D3</accession>
<dbReference type="InterPro" id="IPR003594">
    <property type="entry name" value="HATPase_dom"/>
</dbReference>
<sequence>MTITPSSAPSAPSGKPQHERNHPLELIPLFRRWPPSLARDLFYTAIWSSLLALALAVLQILFGRKLPFLRLLWATLVVSNLIGFMVHGALHLIERTLPRENIRLFRAAQVLAITAASVIGIPFGNALVVGRMPLRFYQYSGTLVFLLLFGLMTAGLMVMVLAAGERRMRRQADSARQQEQVAAAGRLVAEARLRALQAQIEPHFLYNTLANVVSLIDSQPAKARRMLERFIDYLRASLAASRAEHASVGGELDLASAYLDVLGVRLEGRLRWRFELAPALSALPLPPMLLQPLVENAIMHGIEPKLDGGEIVVRARVDDGMLCIEVADTGLGLRTGADAAARPGGGVGLSNLRERLRQLYGGAARMQLIENPAGGVTSRLLLPLQVPSSTVPTP</sequence>
<dbReference type="SMART" id="SM00387">
    <property type="entry name" value="HATPase_c"/>
    <property type="match status" value="1"/>
</dbReference>
<dbReference type="Pfam" id="PF06580">
    <property type="entry name" value="His_kinase"/>
    <property type="match status" value="1"/>
</dbReference>
<dbReference type="RefSeq" id="WP_225236985.1">
    <property type="nucleotide sequence ID" value="NZ_JAHYBX010000001.1"/>
</dbReference>
<evidence type="ECO:0000256" key="1">
    <source>
        <dbReference type="SAM" id="Phobius"/>
    </source>
</evidence>
<dbReference type="InterPro" id="IPR050640">
    <property type="entry name" value="Bact_2-comp_sensor_kinase"/>
</dbReference>
<keyword evidence="3" id="KW-0808">Transferase</keyword>
<dbReference type="Pfam" id="PF02518">
    <property type="entry name" value="HATPase_c"/>
    <property type="match status" value="1"/>
</dbReference>
<name>A0ABS7Y4D3_9BURK</name>
<gene>
    <name evidence="3" type="ORF">LE190_01055</name>
</gene>
<dbReference type="GO" id="GO:0016301">
    <property type="term" value="F:kinase activity"/>
    <property type="evidence" value="ECO:0007669"/>
    <property type="project" value="UniProtKB-KW"/>
</dbReference>
<feature type="domain" description="Histidine kinase" evidence="2">
    <location>
        <begin position="289"/>
        <end position="386"/>
    </location>
</feature>
<keyword evidence="1" id="KW-0472">Membrane</keyword>
<feature type="transmembrane region" description="Helical" evidence="1">
    <location>
        <begin position="41"/>
        <end position="62"/>
    </location>
</feature>
<organism evidence="3 4">
    <name type="scientific">Massilia hydrophila</name>
    <dbReference type="NCBI Taxonomy" id="3044279"/>
    <lineage>
        <taxon>Bacteria</taxon>
        <taxon>Pseudomonadati</taxon>
        <taxon>Pseudomonadota</taxon>
        <taxon>Betaproteobacteria</taxon>
        <taxon>Burkholderiales</taxon>
        <taxon>Oxalobacteraceae</taxon>
        <taxon>Telluria group</taxon>
        <taxon>Massilia</taxon>
    </lineage>
</organism>
<dbReference type="SUPFAM" id="SSF55874">
    <property type="entry name" value="ATPase domain of HSP90 chaperone/DNA topoisomerase II/histidine kinase"/>
    <property type="match status" value="1"/>
</dbReference>
<feature type="transmembrane region" description="Helical" evidence="1">
    <location>
        <begin position="143"/>
        <end position="164"/>
    </location>
</feature>
<keyword evidence="4" id="KW-1185">Reference proteome</keyword>